<keyword evidence="10" id="KW-1185">Reference proteome</keyword>
<keyword evidence="5" id="KW-0645">Protease</keyword>
<comment type="similarity">
    <text evidence="5">Belongs to the peptidase C19 family.</text>
</comment>
<dbReference type="InterPro" id="IPR050164">
    <property type="entry name" value="Peptidase_C19"/>
</dbReference>
<dbReference type="RefSeq" id="XP_040743073.1">
    <property type="nucleotide sequence ID" value="XM_040885546.1"/>
</dbReference>
<feature type="compositionally biased region" description="Basic residues" evidence="6">
    <location>
        <begin position="745"/>
        <end position="760"/>
    </location>
</feature>
<dbReference type="AlphaFoldDB" id="A0A1Y1W7M7"/>
<feature type="domain" description="UBP-type" evidence="8">
    <location>
        <begin position="61"/>
        <end position="165"/>
    </location>
</feature>
<dbReference type="GO" id="GO:0005829">
    <property type="term" value="C:cytosol"/>
    <property type="evidence" value="ECO:0007669"/>
    <property type="project" value="TreeGrafter"/>
</dbReference>
<dbReference type="SUPFAM" id="SSF57850">
    <property type="entry name" value="RING/U-box"/>
    <property type="match status" value="1"/>
</dbReference>
<keyword evidence="5" id="KW-0833">Ubl conjugation pathway</keyword>
<evidence type="ECO:0000259" key="8">
    <source>
        <dbReference type="PROSITE" id="PS50271"/>
    </source>
</evidence>
<sequence length="821" mass="88172">MTFNAHTKSQHITCPHLGSKTKAVVDRLKVLVPYANVCRHRQALLQGRRGAAASGGSENREATPATGSGDGDRSRKRLVDEMPAPSCFTCHTPADRLHACLSCDFFGCWRRGSSHIKEHLRESNHVFAIDFARLELFCNACNDYVYDQAVTGWLRGAYIRWYAALCDAAEPEAKRPRIVSTGSDLSPAQAKYLRDHGTVGPCAGVRGLHNLGATCYLSVVLQALLHNPLLRGWMLSDGHHPSKCRVGRVGWLRSRAPGTGDAQPVAADGDAACMACELEGAVQAVHAPGARAPAFGPVGLLRALWVLRGDLAGYGQQDAHECLMAVLDALHVGFTDNVLAAGELEGRDARPLASRLAHSHVTPCPCLVHQAFAGVLQSTVTCSRCGTTTHAHDPMLDISLDIPAHVPRRETSGGLVPAPPVTSTSYRLTTPTSFTARAVDAALTDEPRRRTQTSASHGSHPVVTLQDCLAHYTRVERLGAYQCASCKAEAAATKQLSVKELPPILAFQLKRFERTRAAAAKIDTFVRLPQHLDMTPYTAAAVAAHSLALSGVRSSNGNIVSNTGNALPDTLAGISLHDLARQPPADMPKDTPVPIVDGPGGSAALGKRRTDATHSNPACQYSLFCVIDHLGQMDTGHYTAYAQHRGQWYLFDDAHVSRADIRDVLAFADDLRARQGRTSRGRAYMAFYAKTVLDYHDGAQIGPERLVSASAGSSNTRISASGEWIEDAGVVRTRVSASGEVRAERRGRKKGSAQPKKRGRPSKDVLVAKGSVQGPPSASSDSDGEALWARMEKSKGELVPMASEPVRFDPPKNDYASDVSL</sequence>
<organism evidence="9 10">
    <name type="scientific">Linderina pennispora</name>
    <dbReference type="NCBI Taxonomy" id="61395"/>
    <lineage>
        <taxon>Eukaryota</taxon>
        <taxon>Fungi</taxon>
        <taxon>Fungi incertae sedis</taxon>
        <taxon>Zoopagomycota</taxon>
        <taxon>Kickxellomycotina</taxon>
        <taxon>Kickxellomycetes</taxon>
        <taxon>Kickxellales</taxon>
        <taxon>Kickxellaceae</taxon>
        <taxon>Linderina</taxon>
    </lineage>
</organism>
<dbReference type="OrthoDB" id="289038at2759"/>
<dbReference type="GO" id="GO:0016579">
    <property type="term" value="P:protein deubiquitination"/>
    <property type="evidence" value="ECO:0007669"/>
    <property type="project" value="InterPro"/>
</dbReference>
<dbReference type="InterPro" id="IPR018200">
    <property type="entry name" value="USP_CS"/>
</dbReference>
<keyword evidence="3" id="KW-0862">Zinc</keyword>
<feature type="domain" description="USP" evidence="7">
    <location>
        <begin position="206"/>
        <end position="691"/>
    </location>
</feature>
<comment type="catalytic activity">
    <reaction evidence="5">
        <text>Thiol-dependent hydrolysis of ester, thioester, amide, peptide and isopeptide bonds formed by the C-terminal Gly of ubiquitin (a 76-residue protein attached to proteins as an intracellular targeting signal).</text>
        <dbReference type="EC" id="3.4.19.12"/>
    </reaction>
</comment>
<evidence type="ECO:0000313" key="10">
    <source>
        <dbReference type="Proteomes" id="UP000193922"/>
    </source>
</evidence>
<name>A0A1Y1W7M7_9FUNG</name>
<dbReference type="InterPro" id="IPR001394">
    <property type="entry name" value="Peptidase_C19_UCH"/>
</dbReference>
<evidence type="ECO:0000256" key="1">
    <source>
        <dbReference type="ARBA" id="ARBA00022723"/>
    </source>
</evidence>
<dbReference type="SMART" id="SM00290">
    <property type="entry name" value="ZnF_UBP"/>
    <property type="match status" value="1"/>
</dbReference>
<evidence type="ECO:0000256" key="5">
    <source>
        <dbReference type="RuleBase" id="RU366025"/>
    </source>
</evidence>
<dbReference type="InterPro" id="IPR028889">
    <property type="entry name" value="USP"/>
</dbReference>
<protein>
    <recommendedName>
        <fullName evidence="5">Ubiquitin carboxyl-terminal hydrolase</fullName>
        <ecNumber evidence="5">3.4.19.12</ecNumber>
    </recommendedName>
</protein>
<feature type="region of interest" description="Disordered" evidence="6">
    <location>
        <begin position="49"/>
        <end position="76"/>
    </location>
</feature>
<reference evidence="9 10" key="1">
    <citation type="submission" date="2016-07" db="EMBL/GenBank/DDBJ databases">
        <title>Pervasive Adenine N6-methylation of Active Genes in Fungi.</title>
        <authorList>
            <consortium name="DOE Joint Genome Institute"/>
            <person name="Mondo S.J."/>
            <person name="Dannebaum R.O."/>
            <person name="Kuo R.C."/>
            <person name="Labutti K."/>
            <person name="Haridas S."/>
            <person name="Kuo A."/>
            <person name="Salamov A."/>
            <person name="Ahrendt S.R."/>
            <person name="Lipzen A."/>
            <person name="Sullivan W."/>
            <person name="Andreopoulos W.B."/>
            <person name="Clum A."/>
            <person name="Lindquist E."/>
            <person name="Daum C."/>
            <person name="Ramamoorthy G.K."/>
            <person name="Gryganskyi A."/>
            <person name="Culley D."/>
            <person name="Magnuson J.K."/>
            <person name="James T.Y."/>
            <person name="O'Malley M.A."/>
            <person name="Stajich J.E."/>
            <person name="Spatafora J.W."/>
            <person name="Visel A."/>
            <person name="Grigoriev I.V."/>
        </authorList>
    </citation>
    <scope>NUCLEOTIDE SEQUENCE [LARGE SCALE GENOMIC DNA]</scope>
    <source>
        <strain evidence="9 10">ATCC 12442</strain>
    </source>
</reference>
<dbReference type="SUPFAM" id="SSF54001">
    <property type="entry name" value="Cysteine proteinases"/>
    <property type="match status" value="1"/>
</dbReference>
<accession>A0A1Y1W7M7</accession>
<keyword evidence="5" id="KW-0378">Hydrolase</keyword>
<dbReference type="Proteomes" id="UP000193922">
    <property type="component" value="Unassembled WGS sequence"/>
</dbReference>
<dbReference type="PROSITE" id="PS00972">
    <property type="entry name" value="USP_1"/>
    <property type="match status" value="1"/>
</dbReference>
<dbReference type="Gene3D" id="3.90.70.10">
    <property type="entry name" value="Cysteine proteinases"/>
    <property type="match status" value="1"/>
</dbReference>
<feature type="region of interest" description="Disordered" evidence="6">
    <location>
        <begin position="739"/>
        <end position="821"/>
    </location>
</feature>
<dbReference type="Gene3D" id="3.30.40.10">
    <property type="entry name" value="Zinc/RING finger domain, C3HC4 (zinc finger)"/>
    <property type="match status" value="1"/>
</dbReference>
<dbReference type="PROSITE" id="PS00973">
    <property type="entry name" value="USP_2"/>
    <property type="match status" value="1"/>
</dbReference>
<proteinExistence type="inferred from homology"/>
<dbReference type="Pfam" id="PF02148">
    <property type="entry name" value="zf-UBP"/>
    <property type="match status" value="1"/>
</dbReference>
<dbReference type="EC" id="3.4.19.12" evidence="5"/>
<evidence type="ECO:0000259" key="7">
    <source>
        <dbReference type="PROSITE" id="PS50235"/>
    </source>
</evidence>
<dbReference type="PANTHER" id="PTHR24006:SF937">
    <property type="entry name" value="UBIQUITIN CARBOXYL-TERMINAL HYDROLASE"/>
    <property type="match status" value="1"/>
</dbReference>
<dbReference type="InterPro" id="IPR013083">
    <property type="entry name" value="Znf_RING/FYVE/PHD"/>
</dbReference>
<dbReference type="Pfam" id="PF00443">
    <property type="entry name" value="UCH"/>
    <property type="match status" value="1"/>
</dbReference>
<keyword evidence="2 4" id="KW-0863">Zinc-finger</keyword>
<dbReference type="InterPro" id="IPR038765">
    <property type="entry name" value="Papain-like_cys_pep_sf"/>
</dbReference>
<evidence type="ECO:0000256" key="4">
    <source>
        <dbReference type="PROSITE-ProRule" id="PRU00502"/>
    </source>
</evidence>
<keyword evidence="5" id="KW-0788">Thiol protease</keyword>
<dbReference type="GO" id="GO:0005634">
    <property type="term" value="C:nucleus"/>
    <property type="evidence" value="ECO:0007669"/>
    <property type="project" value="TreeGrafter"/>
</dbReference>
<comment type="caution">
    <text evidence="9">The sequence shown here is derived from an EMBL/GenBank/DDBJ whole genome shotgun (WGS) entry which is preliminary data.</text>
</comment>
<evidence type="ECO:0000256" key="2">
    <source>
        <dbReference type="ARBA" id="ARBA00022771"/>
    </source>
</evidence>
<gene>
    <name evidence="9" type="ORF">DL89DRAFT_257645</name>
</gene>
<dbReference type="InterPro" id="IPR001607">
    <property type="entry name" value="Znf_UBP"/>
</dbReference>
<dbReference type="PROSITE" id="PS50271">
    <property type="entry name" value="ZF_UBP"/>
    <property type="match status" value="1"/>
</dbReference>
<dbReference type="EMBL" id="MCFD01000007">
    <property type="protein sequence ID" value="ORX69385.1"/>
    <property type="molecule type" value="Genomic_DNA"/>
</dbReference>
<evidence type="ECO:0000256" key="6">
    <source>
        <dbReference type="SAM" id="MobiDB-lite"/>
    </source>
</evidence>
<keyword evidence="1" id="KW-0479">Metal-binding</keyword>
<dbReference type="GeneID" id="63802194"/>
<evidence type="ECO:0000256" key="3">
    <source>
        <dbReference type="ARBA" id="ARBA00022833"/>
    </source>
</evidence>
<dbReference type="GO" id="GO:0006508">
    <property type="term" value="P:proteolysis"/>
    <property type="evidence" value="ECO:0007669"/>
    <property type="project" value="UniProtKB-KW"/>
</dbReference>
<dbReference type="GO" id="GO:0004843">
    <property type="term" value="F:cysteine-type deubiquitinase activity"/>
    <property type="evidence" value="ECO:0007669"/>
    <property type="project" value="UniProtKB-UniRule"/>
</dbReference>
<dbReference type="GO" id="GO:0008270">
    <property type="term" value="F:zinc ion binding"/>
    <property type="evidence" value="ECO:0007669"/>
    <property type="project" value="UniProtKB-KW"/>
</dbReference>
<dbReference type="PANTHER" id="PTHR24006">
    <property type="entry name" value="UBIQUITIN CARBOXYL-TERMINAL HYDROLASE"/>
    <property type="match status" value="1"/>
</dbReference>
<dbReference type="STRING" id="61395.A0A1Y1W7M7"/>
<evidence type="ECO:0000313" key="9">
    <source>
        <dbReference type="EMBL" id="ORX69385.1"/>
    </source>
</evidence>
<dbReference type="PROSITE" id="PS50235">
    <property type="entry name" value="USP_3"/>
    <property type="match status" value="1"/>
</dbReference>